<evidence type="ECO:0000256" key="8">
    <source>
        <dbReference type="SAM" id="MobiDB-lite"/>
    </source>
</evidence>
<name>A0ABS7F5J6_9PROT</name>
<dbReference type="EMBL" id="JAHZUY010000058">
    <property type="protein sequence ID" value="MBW8270897.1"/>
    <property type="molecule type" value="Genomic_DNA"/>
</dbReference>
<dbReference type="HAMAP" id="MF_02065">
    <property type="entry name" value="MltG"/>
    <property type="match status" value="1"/>
</dbReference>
<gene>
    <name evidence="7 9" type="primary">mltG</name>
    <name evidence="9" type="ORF">K1J50_15540</name>
</gene>
<dbReference type="CDD" id="cd08010">
    <property type="entry name" value="MltG_like"/>
    <property type="match status" value="1"/>
</dbReference>
<dbReference type="InterPro" id="IPR003770">
    <property type="entry name" value="MLTG-like"/>
</dbReference>
<keyword evidence="10" id="KW-1185">Reference proteome</keyword>
<keyword evidence="1 7" id="KW-1003">Cell membrane</keyword>
<comment type="caution">
    <text evidence="9">The sequence shown here is derived from an EMBL/GenBank/DDBJ whole genome shotgun (WGS) entry which is preliminary data.</text>
</comment>
<comment type="catalytic activity">
    <reaction evidence="7">
        <text>a peptidoglycan chain = a peptidoglycan chain with N-acetyl-1,6-anhydromuramyl-[peptide] at the reducing end + a peptidoglycan chain with N-acetylglucosamine at the non-reducing end.</text>
        <dbReference type="EC" id="4.2.2.29"/>
    </reaction>
</comment>
<proteinExistence type="inferred from homology"/>
<keyword evidence="3 7" id="KW-1133">Transmembrane helix</keyword>
<evidence type="ECO:0000256" key="1">
    <source>
        <dbReference type="ARBA" id="ARBA00022475"/>
    </source>
</evidence>
<evidence type="ECO:0000256" key="3">
    <source>
        <dbReference type="ARBA" id="ARBA00022989"/>
    </source>
</evidence>
<dbReference type="PANTHER" id="PTHR30518">
    <property type="entry name" value="ENDOLYTIC MUREIN TRANSGLYCOSYLASE"/>
    <property type="match status" value="1"/>
</dbReference>
<keyword evidence="2 7" id="KW-0812">Transmembrane</keyword>
<evidence type="ECO:0000256" key="2">
    <source>
        <dbReference type="ARBA" id="ARBA00022692"/>
    </source>
</evidence>
<reference evidence="9 10" key="1">
    <citation type="submission" date="2021-08" db="EMBL/GenBank/DDBJ databases">
        <title>Caldovatus sediminis gen. nov., sp. nov., a moderately thermophilic bacterium isolated from a hot spring.</title>
        <authorList>
            <person name="Hu C.-J."/>
            <person name="Li W.-J."/>
            <person name="Xian W.-D."/>
        </authorList>
    </citation>
    <scope>NUCLEOTIDE SEQUENCE [LARGE SCALE GENOMIC DNA]</scope>
    <source>
        <strain evidence="9 10">SYSU G05006</strain>
    </source>
</reference>
<keyword evidence="5 7" id="KW-0456">Lyase</keyword>
<keyword evidence="6 7" id="KW-0961">Cell wall biogenesis/degradation</keyword>
<keyword evidence="7" id="KW-0997">Cell inner membrane</keyword>
<accession>A0ABS7F5J6</accession>
<feature type="site" description="Important for catalytic activity" evidence="7">
    <location>
        <position position="200"/>
    </location>
</feature>
<dbReference type="Proteomes" id="UP001519924">
    <property type="component" value="Unassembled WGS sequence"/>
</dbReference>
<comment type="similarity">
    <text evidence="7">Belongs to the transglycosylase MltG family.</text>
</comment>
<feature type="region of interest" description="Disordered" evidence="8">
    <location>
        <begin position="315"/>
        <end position="335"/>
    </location>
</feature>
<dbReference type="Gene3D" id="3.30.1490.480">
    <property type="entry name" value="Endolytic murein transglycosylase"/>
    <property type="match status" value="1"/>
</dbReference>
<dbReference type="Pfam" id="PF02618">
    <property type="entry name" value="YceG"/>
    <property type="match status" value="1"/>
</dbReference>
<dbReference type="RefSeq" id="WP_220118677.1">
    <property type="nucleotide sequence ID" value="NZ_JAHZUY010000058.1"/>
</dbReference>
<dbReference type="PANTHER" id="PTHR30518:SF2">
    <property type="entry name" value="ENDOLYTIC MUREIN TRANSGLYCOSYLASE"/>
    <property type="match status" value="1"/>
</dbReference>
<evidence type="ECO:0000256" key="4">
    <source>
        <dbReference type="ARBA" id="ARBA00023136"/>
    </source>
</evidence>
<dbReference type="Gene3D" id="3.30.160.60">
    <property type="entry name" value="Classic Zinc Finger"/>
    <property type="match status" value="1"/>
</dbReference>
<keyword evidence="4 7" id="KW-0472">Membrane</keyword>
<evidence type="ECO:0000256" key="6">
    <source>
        <dbReference type="ARBA" id="ARBA00023316"/>
    </source>
</evidence>
<evidence type="ECO:0000256" key="5">
    <source>
        <dbReference type="ARBA" id="ARBA00023239"/>
    </source>
</evidence>
<dbReference type="NCBIfam" id="TIGR00247">
    <property type="entry name" value="endolytic transglycosylase MltG"/>
    <property type="match status" value="1"/>
</dbReference>
<evidence type="ECO:0000313" key="9">
    <source>
        <dbReference type="EMBL" id="MBW8270897.1"/>
    </source>
</evidence>
<organism evidence="9 10">
    <name type="scientific">Caldovatus aquaticus</name>
    <dbReference type="NCBI Taxonomy" id="2865671"/>
    <lineage>
        <taxon>Bacteria</taxon>
        <taxon>Pseudomonadati</taxon>
        <taxon>Pseudomonadota</taxon>
        <taxon>Alphaproteobacteria</taxon>
        <taxon>Acetobacterales</taxon>
        <taxon>Roseomonadaceae</taxon>
        <taxon>Caldovatus</taxon>
    </lineage>
</organism>
<sequence length="335" mass="36429">MRALRCLLIALPVLAGLAAGAAWYARGLWLAPGPLAEPAQIVVPSGGTGRIAATLAERGVIRDARAFVLAAWLTRGRGPLRAAEFAFPAGASLREVLEILRHARPVQRRLTIPEGLTAVQIADLLERAEGLTGEVPQLAEGALLPETYAYQWGDARASLVRRAERAMAEALAAAWEQRDPDLPLASPREALILASIVERETAKPEERPRVAAVFLNRLRRGMPLQSDPTVAYAAGEGAALDRPLVRADLEREHPFNTYRVRGLPPGPIAAPGRDSLRAATRPAETDELYFVADGQGGHLFARTLEEHNRNVARWREIERRRRGGGEGNDARPAPR</sequence>
<dbReference type="EC" id="4.2.2.29" evidence="7"/>
<comment type="function">
    <text evidence="7">Functions as a peptidoglycan terminase that cleaves nascent peptidoglycan strands endolytically to terminate their elongation.</text>
</comment>
<evidence type="ECO:0000313" key="10">
    <source>
        <dbReference type="Proteomes" id="UP001519924"/>
    </source>
</evidence>
<evidence type="ECO:0000256" key="7">
    <source>
        <dbReference type="HAMAP-Rule" id="MF_02065"/>
    </source>
</evidence>
<protein>
    <recommendedName>
        <fullName evidence="7">Endolytic murein transglycosylase</fullName>
        <ecNumber evidence="7">4.2.2.29</ecNumber>
    </recommendedName>
    <alternativeName>
        <fullName evidence="7">Peptidoglycan lytic transglycosylase</fullName>
    </alternativeName>
    <alternativeName>
        <fullName evidence="7">Peptidoglycan polymerization terminase</fullName>
    </alternativeName>
</protein>